<dbReference type="EMBL" id="JACOSL010000039">
    <property type="protein sequence ID" value="MBI1756795.1"/>
    <property type="molecule type" value="Genomic_DNA"/>
</dbReference>
<gene>
    <name evidence="2" type="ORF">HYR64_06785</name>
</gene>
<accession>A0A931PW04</accession>
<feature type="transmembrane region" description="Helical" evidence="1">
    <location>
        <begin position="106"/>
        <end position="126"/>
    </location>
</feature>
<evidence type="ECO:0008006" key="4">
    <source>
        <dbReference type="Google" id="ProtNLM"/>
    </source>
</evidence>
<organism evidence="2 3">
    <name type="scientific">Fimbriimonas ginsengisoli</name>
    <dbReference type="NCBI Taxonomy" id="1005039"/>
    <lineage>
        <taxon>Bacteria</taxon>
        <taxon>Bacillati</taxon>
        <taxon>Armatimonadota</taxon>
        <taxon>Fimbriimonadia</taxon>
        <taxon>Fimbriimonadales</taxon>
        <taxon>Fimbriimonadaceae</taxon>
        <taxon>Fimbriimonas</taxon>
    </lineage>
</organism>
<keyword evidence="1" id="KW-1133">Transmembrane helix</keyword>
<evidence type="ECO:0000313" key="2">
    <source>
        <dbReference type="EMBL" id="MBI1756795.1"/>
    </source>
</evidence>
<evidence type="ECO:0000313" key="3">
    <source>
        <dbReference type="Proteomes" id="UP000727962"/>
    </source>
</evidence>
<proteinExistence type="predicted"/>
<dbReference type="Proteomes" id="UP000727962">
    <property type="component" value="Unassembled WGS sequence"/>
</dbReference>
<sequence>MKLSTSAQWQLLAILLFAVALAFSWGRIFGHRAWAQGTSTVLGHIDDIQASRRVRVIRYSYVVDGKSYKGEITDRHAFISNVPAMVTYATSDPSVSTLQPEQMDALYRNSLIVVGICALPMLWLWAAGIRNLLRRPPPSET</sequence>
<comment type="caution">
    <text evidence="2">The sequence shown here is derived from an EMBL/GenBank/DDBJ whole genome shotgun (WGS) entry which is preliminary data.</text>
</comment>
<dbReference type="AlphaFoldDB" id="A0A931PW04"/>
<reference evidence="2" key="1">
    <citation type="submission" date="2020-07" db="EMBL/GenBank/DDBJ databases">
        <title>Huge and variable diversity of episymbiotic CPR bacteria and DPANN archaea in groundwater ecosystems.</title>
        <authorList>
            <person name="He C.Y."/>
            <person name="Keren R."/>
            <person name="Whittaker M."/>
            <person name="Farag I.F."/>
            <person name="Doudna J."/>
            <person name="Cate J.H.D."/>
            <person name="Banfield J.F."/>
        </authorList>
    </citation>
    <scope>NUCLEOTIDE SEQUENCE</scope>
    <source>
        <strain evidence="2">NC_groundwater_17_Pr7_B-0.1um_64_12</strain>
    </source>
</reference>
<keyword evidence="1" id="KW-0812">Transmembrane</keyword>
<protein>
    <recommendedName>
        <fullName evidence="4">DUF3592 domain-containing protein</fullName>
    </recommendedName>
</protein>
<keyword evidence="1" id="KW-0472">Membrane</keyword>
<evidence type="ECO:0000256" key="1">
    <source>
        <dbReference type="SAM" id="Phobius"/>
    </source>
</evidence>
<name>A0A931PW04_FIMGI</name>